<keyword evidence="2" id="KW-1185">Reference proteome</keyword>
<comment type="caution">
    <text evidence="1">The sequence shown here is derived from an EMBL/GenBank/DDBJ whole genome shotgun (WGS) entry which is preliminary data.</text>
</comment>
<dbReference type="AlphaFoldDB" id="A0AAV4B5F7"/>
<dbReference type="Proteomes" id="UP000735302">
    <property type="component" value="Unassembled WGS sequence"/>
</dbReference>
<gene>
    <name evidence="1" type="ORF">PoB_004043400</name>
</gene>
<evidence type="ECO:0000313" key="1">
    <source>
        <dbReference type="EMBL" id="GFO13929.1"/>
    </source>
</evidence>
<proteinExistence type="predicted"/>
<name>A0AAV4B5F7_9GAST</name>
<evidence type="ECO:0000313" key="2">
    <source>
        <dbReference type="Proteomes" id="UP000735302"/>
    </source>
</evidence>
<accession>A0AAV4B5F7</accession>
<sequence length="99" mass="10971">MGLTWDVKKTKFTVISKKSSNPKCNLVSKGIRGNENADKLAKAALNRASCSGKLICWSDHKLKVNAYIHTVWQENWHAEGANKLHEVLPNLGEGLSKRG</sequence>
<reference evidence="1 2" key="1">
    <citation type="journal article" date="2021" name="Elife">
        <title>Chloroplast acquisition without the gene transfer in kleptoplastic sea slugs, Plakobranchus ocellatus.</title>
        <authorList>
            <person name="Maeda T."/>
            <person name="Takahashi S."/>
            <person name="Yoshida T."/>
            <person name="Shimamura S."/>
            <person name="Takaki Y."/>
            <person name="Nagai Y."/>
            <person name="Toyoda A."/>
            <person name="Suzuki Y."/>
            <person name="Arimoto A."/>
            <person name="Ishii H."/>
            <person name="Satoh N."/>
            <person name="Nishiyama T."/>
            <person name="Hasebe M."/>
            <person name="Maruyama T."/>
            <person name="Minagawa J."/>
            <person name="Obokata J."/>
            <person name="Shigenobu S."/>
        </authorList>
    </citation>
    <scope>NUCLEOTIDE SEQUENCE [LARGE SCALE GENOMIC DNA]</scope>
</reference>
<dbReference type="EMBL" id="BLXT01004521">
    <property type="protein sequence ID" value="GFO13929.1"/>
    <property type="molecule type" value="Genomic_DNA"/>
</dbReference>
<protein>
    <submittedName>
        <fullName evidence="1">Pol-like protein</fullName>
    </submittedName>
</protein>
<organism evidence="1 2">
    <name type="scientific">Plakobranchus ocellatus</name>
    <dbReference type="NCBI Taxonomy" id="259542"/>
    <lineage>
        <taxon>Eukaryota</taxon>
        <taxon>Metazoa</taxon>
        <taxon>Spiralia</taxon>
        <taxon>Lophotrochozoa</taxon>
        <taxon>Mollusca</taxon>
        <taxon>Gastropoda</taxon>
        <taxon>Heterobranchia</taxon>
        <taxon>Euthyneura</taxon>
        <taxon>Panpulmonata</taxon>
        <taxon>Sacoglossa</taxon>
        <taxon>Placobranchoidea</taxon>
        <taxon>Plakobranchidae</taxon>
        <taxon>Plakobranchus</taxon>
    </lineage>
</organism>